<feature type="region of interest" description="Disordered" evidence="1">
    <location>
        <begin position="1"/>
        <end position="31"/>
    </location>
</feature>
<keyword evidence="4" id="KW-1185">Reference proteome</keyword>
<evidence type="ECO:0000256" key="1">
    <source>
        <dbReference type="SAM" id="MobiDB-lite"/>
    </source>
</evidence>
<proteinExistence type="predicted"/>
<dbReference type="Ensembl" id="ENSEEET00000046710.2">
    <property type="protein sequence ID" value="ENSEEEP00000046201.1"/>
    <property type="gene ID" value="ENSEEEG00000021764.2"/>
</dbReference>
<reference evidence="3" key="5">
    <citation type="submission" date="2025-09" db="UniProtKB">
        <authorList>
            <consortium name="Ensembl"/>
        </authorList>
    </citation>
    <scope>IDENTIFICATION</scope>
</reference>
<reference evidence="3" key="4">
    <citation type="submission" date="2025-08" db="UniProtKB">
        <authorList>
            <consortium name="Ensembl"/>
        </authorList>
    </citation>
    <scope>IDENTIFICATION</scope>
</reference>
<reference evidence="4" key="1">
    <citation type="journal article" date="2014" name="Science">
        <title>Nonhuman genetics. Genomic basis for the convergent evolution of electric organs.</title>
        <authorList>
            <person name="Gallant J.R."/>
            <person name="Traeger L.L."/>
            <person name="Volkening J.D."/>
            <person name="Moffett H."/>
            <person name="Chen P.H."/>
            <person name="Novina C.D."/>
            <person name="Phillips G.N.Jr."/>
            <person name="Anand R."/>
            <person name="Wells G.B."/>
            <person name="Pinch M."/>
            <person name="Guth R."/>
            <person name="Unguez G.A."/>
            <person name="Albert J.S."/>
            <person name="Zakon H.H."/>
            <person name="Samanta M.P."/>
            <person name="Sussman M.R."/>
        </authorList>
    </citation>
    <scope>NUCLEOTIDE SEQUENCE [LARGE SCALE GENOMIC DNA]</scope>
</reference>
<organism evidence="3 4">
    <name type="scientific">Electrophorus electricus</name>
    <name type="common">Electric eel</name>
    <name type="synonym">Gymnotus electricus</name>
    <dbReference type="NCBI Taxonomy" id="8005"/>
    <lineage>
        <taxon>Eukaryota</taxon>
        <taxon>Metazoa</taxon>
        <taxon>Chordata</taxon>
        <taxon>Craniata</taxon>
        <taxon>Vertebrata</taxon>
        <taxon>Euteleostomi</taxon>
        <taxon>Actinopterygii</taxon>
        <taxon>Neopterygii</taxon>
        <taxon>Teleostei</taxon>
        <taxon>Ostariophysi</taxon>
        <taxon>Gymnotiformes</taxon>
        <taxon>Gymnotoidei</taxon>
        <taxon>Gymnotidae</taxon>
        <taxon>Electrophorus</taxon>
    </lineage>
</organism>
<feature type="domain" description="Bcl-x interacting BH3" evidence="2">
    <location>
        <begin position="132"/>
        <end position="156"/>
    </location>
</feature>
<evidence type="ECO:0000313" key="3">
    <source>
        <dbReference type="Ensembl" id="ENSEEEP00000046201.1"/>
    </source>
</evidence>
<name>A0A4W4H3Y1_ELEEL</name>
<gene>
    <name evidence="3" type="primary">BCL2L11</name>
</gene>
<dbReference type="Proteomes" id="UP000314983">
    <property type="component" value="Chromosome 11"/>
</dbReference>
<sequence length="195" mass="21660">RIRQNRANGPAFLKEQGESGENTGVGTASRPEQFDCSHPNQGDQFRGGITSSLSGYHSRSPLFRTLSRSSSGYFSFDSEPSSPLMTHSTSTQTPSPSSQVIIHALQRISEAQGNGQNYELWTGPPNEALSVRDMRAELYVAQELRRIGDDFNRIYFRGVERNGGAAQQPAQNEPALLQWIGLLIGRLLQLLLRRR</sequence>
<dbReference type="STRING" id="8005.ENSEEEP00000046201"/>
<dbReference type="GeneTree" id="ENSGT00940000178131"/>
<feature type="region of interest" description="Disordered" evidence="1">
    <location>
        <begin position="74"/>
        <end position="96"/>
    </location>
</feature>
<reference evidence="3" key="3">
    <citation type="submission" date="2020-05" db="EMBL/GenBank/DDBJ databases">
        <title>Electrophorus electricus (electric eel) genome, fEleEle1, primary haplotype.</title>
        <authorList>
            <person name="Myers G."/>
            <person name="Meyer A."/>
            <person name="Fedrigo O."/>
            <person name="Formenti G."/>
            <person name="Rhie A."/>
            <person name="Tracey A."/>
            <person name="Sims Y."/>
            <person name="Jarvis E.D."/>
        </authorList>
    </citation>
    <scope>NUCLEOTIDE SEQUENCE [LARGE SCALE GENOMIC DNA]</scope>
</reference>
<evidence type="ECO:0000259" key="2">
    <source>
        <dbReference type="Pfam" id="PF08945"/>
    </source>
</evidence>
<accession>A0A4W4H3Y1</accession>
<reference evidence="4" key="2">
    <citation type="journal article" date="2017" name="Sci. Adv.">
        <title>A tail of two voltages: Proteomic comparison of the three electric organs of the electric eel.</title>
        <authorList>
            <person name="Traeger L.L."/>
            <person name="Sabat G."/>
            <person name="Barrett-Wilt G.A."/>
            <person name="Wells G.B."/>
            <person name="Sussman M.R."/>
        </authorList>
    </citation>
    <scope>NUCLEOTIDE SEQUENCE [LARGE SCALE GENOMIC DNA]</scope>
</reference>
<protein>
    <recommendedName>
        <fullName evidence="2">Bcl-x interacting BH3 domain-containing protein</fullName>
    </recommendedName>
</protein>
<dbReference type="Pfam" id="PF08945">
    <property type="entry name" value="Bclx_interact"/>
    <property type="match status" value="1"/>
</dbReference>
<dbReference type="OMA" id="MQSETFG"/>
<dbReference type="AlphaFoldDB" id="A0A4W4H3Y1"/>
<evidence type="ECO:0000313" key="4">
    <source>
        <dbReference type="Proteomes" id="UP000314983"/>
    </source>
</evidence>
<dbReference type="InterPro" id="IPR015040">
    <property type="entry name" value="Bcl-x_interacting_BH3_dom"/>
</dbReference>